<evidence type="ECO:0000313" key="5">
    <source>
        <dbReference type="Proteomes" id="UP001151760"/>
    </source>
</evidence>
<feature type="domain" description="Reverse transcriptase Ty1/copia-type" evidence="2">
    <location>
        <begin position="798"/>
        <end position="884"/>
    </location>
</feature>
<feature type="compositionally biased region" description="Basic and acidic residues" evidence="1">
    <location>
        <begin position="1700"/>
        <end position="1716"/>
    </location>
</feature>
<feature type="domain" description="GAG-pre-integrase" evidence="3">
    <location>
        <begin position="554"/>
        <end position="621"/>
    </location>
</feature>
<gene>
    <name evidence="4" type="ORF">Tco_0770978</name>
</gene>
<feature type="compositionally biased region" description="Acidic residues" evidence="1">
    <location>
        <begin position="442"/>
        <end position="451"/>
    </location>
</feature>
<dbReference type="EMBL" id="BQNB010011265">
    <property type="protein sequence ID" value="GJS88342.1"/>
    <property type="molecule type" value="Genomic_DNA"/>
</dbReference>
<dbReference type="InterPro" id="IPR025724">
    <property type="entry name" value="GAG-pre-integrase_dom"/>
</dbReference>
<dbReference type="InterPro" id="IPR013103">
    <property type="entry name" value="RVT_2"/>
</dbReference>
<sequence length="1888" mass="214807">MELESTNSGPTAKLPILKLGEYEMWAIRIKQYFQIQDYALWEVIENGDSWLTFSQYPDAKSMFAAIETRFGGNAATKKTQKTLLDAIKDLNLKFLSSLPPEWNTHVVVWMNKPEIETMSIDDLYNNFKIVEQKIKKTVGTSSGGQNLAFMTAPSSSSTNDANTAYSQVSAASPSVNMSTRLREIHEDDLEAMDLKWQKLSLLRSAVPSRMQENQFINQDTTRKQGNKEDTSKAMLAIDGIGFDWSDMAEEQVQSNMALMAFSDSENEVLFSEEVAVLKREVGIKQYEINTLKTEFEKLKQEKDAIDFKIEKFDKASKDLDQLLGSQIFDKSKKGFGYSAVPPPHPLIYNRPNKLDLSYSGLDEFKEPEFKGYGPENSKKESNIVKESDNSKENSDKSLVKEQESQVKSSFVKGCESNTSKRVSEGEPKKVRENNDAPIIEDWVSDDEEQDESMTKPVKKTVIPTAAKIEKPVRKSVRYAEMYRSQRQKESREIGMGKPQHDDKDFLHGVMLHLEEAASMVAKINGKGTLKDCYSCFEDILLKVPRKGNICLRFDMKNIVPKESLTCLVAMATLDESMLWHRDLSHINFKNINKLVKDNLVRGLPTKRFENDQTCVACLKGKKHRASCKSIDLNPITKPLFMLHMDLFGPTFAWTPQQNGVAERREFGHPFSCKNTTLADSSYHSPHFWAEEEFLLLEELLQFKLQQVWILVDLPNGKKAIGTKWVFRNKKDERGIVIRNKARLVAQGHRQEEGIDYEEVFAPSAFLYGTIKEEVYVTQPPGFKDPDHPDKVYKGKIDKKLFIKKQKGDILLVQVYVDDIIFGSTNKELCTGFEKLMKDKFQMSSMGELTFFLGLQVQQKVDGIFISQDKYVAEILKKFNYSDVKQSGIFRYLKGKPTLGLWYSRDSPFELVAYTDSDYAGATLDRKSTTGGLNYYCQANVNAVKRTWAPKLQLFSNSYHLRHCLRGGISQEVGTPRYLSLVVPLTKVGDEAVHKELGDRMERAATTASSLEVEQDSGSGPRCQDTILGDVNAQTRFEITSIQSIDPPLSRGYTLGSGEDSMKLIGIDKTFPKFAETHNVVAFLEKPKESDGFAEIIDFLKASSVSYALTVNPVIYTSCIEQFWATAKVQTVNGVRQLQALVDKKRVIVTESSIRRDLHLDDAEGTDCLPTATIFEELARMGYEKPSQKLTFYKAFFSPQWKYYIHTITQCLSAKSTAWNEFSSSMASLIICLATNQKFNLSKYIFDAMVKHLDGGVKFLLYPLFANMKRAGKDFSGRITPLFDTMMVQPVEEMGEDSDHPTDSTPIHIIDQPSSSSQPKKDKPSKKAQRQEAEVPQDEAEHEESVPTPSNDPQPSGEDSMQLTDLMVLCTKLQTQVLDLQKAKDAQAKEIAALQKRIQRLERRKMSRPTGLKRLRKVGMSRRVESSEDQESLGAPEDASKQGRSIEDIDADVDVSLVDETQERQNDDLMFDSGVLEDDVMHVEAKVDGKDEQSKKPDDSTAGEAVTTASIDDSAVPTTSEEITLAQTLIQIKAAKPKVVTTAATTTTTTRPKDRGVVVQEPSEFRVPQETQPSSSKDKGKGIMIEPEVPLKRKDQIALDEQIARDIQAKLDAELLEEQKLARKQEEEANIALIESWENTQAMMEANRLLVERLQSKEREELTDEEKLWVLRYRKTKKRRKKVGRKQLKVAERRCLEEKEQGKNSRKDLKKQKREEKESEEVDEDNEVELKKLLVIKKDEDIAIDAISLATKLPVIVDYKLHKEGIEDLEALWRIVKAKYGDTRPKNDFKRVLYGDLKVMFEPNIKSDVWRMLQGYRVTIWKLIDSSRVYFVRRNLKIQKMNIKFRGGLLGLKRLHGFLEVTAAQCCWWKDYDCLKTFYCQEDKDELKR</sequence>
<feature type="compositionally biased region" description="Basic and acidic residues" evidence="1">
    <location>
        <begin position="1485"/>
        <end position="1498"/>
    </location>
</feature>
<evidence type="ECO:0000313" key="4">
    <source>
        <dbReference type="EMBL" id="GJS88342.1"/>
    </source>
</evidence>
<evidence type="ECO:0000256" key="1">
    <source>
        <dbReference type="SAM" id="MobiDB-lite"/>
    </source>
</evidence>
<feature type="region of interest" description="Disordered" evidence="1">
    <location>
        <begin position="367"/>
        <end position="455"/>
    </location>
</feature>
<reference evidence="4" key="2">
    <citation type="submission" date="2022-01" db="EMBL/GenBank/DDBJ databases">
        <authorList>
            <person name="Yamashiro T."/>
            <person name="Shiraishi A."/>
            <person name="Satake H."/>
            <person name="Nakayama K."/>
        </authorList>
    </citation>
    <scope>NUCLEOTIDE SEQUENCE</scope>
</reference>
<dbReference type="Proteomes" id="UP001151760">
    <property type="component" value="Unassembled WGS sequence"/>
</dbReference>
<feature type="region of interest" description="Disordered" evidence="1">
    <location>
        <begin position="1485"/>
        <end position="1515"/>
    </location>
</feature>
<feature type="region of interest" description="Disordered" evidence="1">
    <location>
        <begin position="1542"/>
        <end position="1581"/>
    </location>
</feature>
<accession>A0ABQ4ZGM2</accession>
<feature type="compositionally biased region" description="Polar residues" evidence="1">
    <location>
        <begin position="1506"/>
        <end position="1515"/>
    </location>
</feature>
<feature type="compositionally biased region" description="Basic residues" evidence="1">
    <location>
        <begin position="1401"/>
        <end position="1419"/>
    </location>
</feature>
<evidence type="ECO:0000259" key="3">
    <source>
        <dbReference type="Pfam" id="PF13976"/>
    </source>
</evidence>
<dbReference type="Pfam" id="PF13976">
    <property type="entry name" value="gag_pre-integrs"/>
    <property type="match status" value="1"/>
</dbReference>
<protein>
    <submittedName>
        <fullName evidence="4">Ribonuclease H-like domain-containing protein</fullName>
    </submittedName>
</protein>
<reference evidence="4" key="1">
    <citation type="journal article" date="2022" name="Int. J. Mol. Sci.">
        <title>Draft Genome of Tanacetum Coccineum: Genomic Comparison of Closely Related Tanacetum-Family Plants.</title>
        <authorList>
            <person name="Yamashiro T."/>
            <person name="Shiraishi A."/>
            <person name="Nakayama K."/>
            <person name="Satake H."/>
        </authorList>
    </citation>
    <scope>NUCLEOTIDE SEQUENCE</scope>
</reference>
<proteinExistence type="predicted"/>
<keyword evidence="5" id="KW-1185">Reference proteome</keyword>
<dbReference type="Pfam" id="PF07727">
    <property type="entry name" value="RVT_2"/>
    <property type="match status" value="2"/>
</dbReference>
<feature type="compositionally biased region" description="Basic and acidic residues" evidence="1">
    <location>
        <begin position="421"/>
        <end position="434"/>
    </location>
</feature>
<feature type="region of interest" description="Disordered" evidence="1">
    <location>
        <begin position="1700"/>
        <end position="1721"/>
    </location>
</feature>
<feature type="compositionally biased region" description="Basic and acidic residues" evidence="1">
    <location>
        <begin position="1437"/>
        <end position="1446"/>
    </location>
</feature>
<feature type="compositionally biased region" description="Basic and acidic residues" evidence="1">
    <location>
        <begin position="376"/>
        <end position="404"/>
    </location>
</feature>
<organism evidence="4 5">
    <name type="scientific">Tanacetum coccineum</name>
    <dbReference type="NCBI Taxonomy" id="301880"/>
    <lineage>
        <taxon>Eukaryota</taxon>
        <taxon>Viridiplantae</taxon>
        <taxon>Streptophyta</taxon>
        <taxon>Embryophyta</taxon>
        <taxon>Tracheophyta</taxon>
        <taxon>Spermatophyta</taxon>
        <taxon>Magnoliopsida</taxon>
        <taxon>eudicotyledons</taxon>
        <taxon>Gunneridae</taxon>
        <taxon>Pentapetalae</taxon>
        <taxon>asterids</taxon>
        <taxon>campanulids</taxon>
        <taxon>Asterales</taxon>
        <taxon>Asteraceae</taxon>
        <taxon>Asteroideae</taxon>
        <taxon>Anthemideae</taxon>
        <taxon>Anthemidinae</taxon>
        <taxon>Tanacetum</taxon>
    </lineage>
</organism>
<feature type="region of interest" description="Disordered" evidence="1">
    <location>
        <begin position="1401"/>
        <end position="1451"/>
    </location>
</feature>
<comment type="caution">
    <text evidence="4">The sequence shown here is derived from an EMBL/GenBank/DDBJ whole genome shotgun (WGS) entry which is preliminary data.</text>
</comment>
<feature type="domain" description="Reverse transcriptase Ty1/copia-type" evidence="2">
    <location>
        <begin position="706"/>
        <end position="763"/>
    </location>
</feature>
<name>A0ABQ4ZGM2_9ASTR</name>
<feature type="compositionally biased region" description="Polar residues" evidence="1">
    <location>
        <begin position="1346"/>
        <end position="1359"/>
    </location>
</feature>
<evidence type="ECO:0000259" key="2">
    <source>
        <dbReference type="Pfam" id="PF07727"/>
    </source>
</evidence>
<feature type="region of interest" description="Disordered" evidence="1">
    <location>
        <begin position="1292"/>
        <end position="1359"/>
    </location>
</feature>